<organism evidence="1 2">
    <name type="scientific">Phaeobacter porticola</name>
    <dbReference type="NCBI Taxonomy" id="1844006"/>
    <lineage>
        <taxon>Bacteria</taxon>
        <taxon>Pseudomonadati</taxon>
        <taxon>Pseudomonadota</taxon>
        <taxon>Alphaproteobacteria</taxon>
        <taxon>Rhodobacterales</taxon>
        <taxon>Roseobacteraceae</taxon>
        <taxon>Phaeobacter</taxon>
    </lineage>
</organism>
<dbReference type="AlphaFoldDB" id="A0A1L3I4W9"/>
<dbReference type="RefSeq" id="WP_072504753.1">
    <property type="nucleotide sequence ID" value="NZ_CP016364.1"/>
</dbReference>
<dbReference type="EMBL" id="CP016364">
    <property type="protein sequence ID" value="APG47184.1"/>
    <property type="molecule type" value="Genomic_DNA"/>
</dbReference>
<keyword evidence="2" id="KW-1185">Reference proteome</keyword>
<dbReference type="Proteomes" id="UP000183859">
    <property type="component" value="Chromosome"/>
</dbReference>
<proteinExistence type="predicted"/>
<dbReference type="OrthoDB" id="9806357at2"/>
<sequence length="335" mass="36946">MSQAARRGISRVQNRAVAVLALLLMLPWLAAARADPAIWAREWPTTDFSRTTVADWGEIKSGGPPKDGIPALSDPAFHPAAQVKGLSRAEPVVVLDLPGQAARAYPLRYLIWHEIVNDRVGGTPVAITYCPLCNSAMSFDRRVAGRTLSFGVTGKLRQSDMVMYDRESESWWQQATGTGIVGEMTGRELRQLPSWLDSWQGFRAAYPEGLVMAEPRHNRSYGRNPYQGYDRSNWPFLYDGTPPPHGIAPLARVVRVGDRAWPLARLAKAGEIREAGLVLSWRAGQASALDAGHVGKGRDVGSVRVQGRDGADLPHDVMFAFAYDAFWPKGDWMLE</sequence>
<protein>
    <recommendedName>
        <fullName evidence="3">DUF3179 domain-containing protein</fullName>
    </recommendedName>
</protein>
<dbReference type="InterPro" id="IPR021516">
    <property type="entry name" value="DUF3179"/>
</dbReference>
<gene>
    <name evidence="1" type="ORF">PhaeoP97_01771</name>
</gene>
<evidence type="ECO:0008006" key="3">
    <source>
        <dbReference type="Google" id="ProtNLM"/>
    </source>
</evidence>
<evidence type="ECO:0000313" key="2">
    <source>
        <dbReference type="Proteomes" id="UP000183859"/>
    </source>
</evidence>
<reference evidence="2" key="1">
    <citation type="submission" date="2016-07" db="EMBL/GenBank/DDBJ databases">
        <title>Phaeobacter portensis sp. nov., a tropodithietic acid producing bacterium isolated from a German harbor.</title>
        <authorList>
            <person name="Freese H.M."/>
            <person name="Bunk B."/>
            <person name="Breider S."/>
            <person name="Brinkhoff T."/>
        </authorList>
    </citation>
    <scope>NUCLEOTIDE SEQUENCE [LARGE SCALE GENOMIC DNA]</scope>
    <source>
        <strain evidence="2">P97</strain>
    </source>
</reference>
<name>A0A1L3I4W9_9RHOB</name>
<dbReference type="STRING" id="1844006.PhaeoP97_01771"/>
<dbReference type="KEGG" id="php:PhaeoP97_01771"/>
<accession>A0A1L3I4W9</accession>
<evidence type="ECO:0000313" key="1">
    <source>
        <dbReference type="EMBL" id="APG47184.1"/>
    </source>
</evidence>
<dbReference type="Pfam" id="PF11376">
    <property type="entry name" value="DUF3179"/>
    <property type="match status" value="1"/>
</dbReference>